<dbReference type="Pfam" id="PF13452">
    <property type="entry name" value="FAS1_DH_region"/>
    <property type="match status" value="1"/>
</dbReference>
<dbReference type="PANTHER" id="PTHR43664:SF1">
    <property type="entry name" value="BETA-METHYLMALYL-COA DEHYDRATASE"/>
    <property type="match status" value="1"/>
</dbReference>
<dbReference type="CDD" id="cd03441">
    <property type="entry name" value="R_hydratase_like"/>
    <property type="match status" value="1"/>
</dbReference>
<dbReference type="RefSeq" id="WP_104377166.1">
    <property type="nucleotide sequence ID" value="NZ_PSZC01000013.1"/>
</dbReference>
<dbReference type="InterPro" id="IPR039569">
    <property type="entry name" value="FAS1-like_DH_region"/>
</dbReference>
<comment type="caution">
    <text evidence="2">The sequence shown here is derived from an EMBL/GenBank/DDBJ whole genome shotgun (WGS) entry which is preliminary data.</text>
</comment>
<dbReference type="InterPro" id="IPR052342">
    <property type="entry name" value="MCH/BMMD"/>
</dbReference>
<dbReference type="OrthoDB" id="4235906at2"/>
<dbReference type="SUPFAM" id="SSF54637">
    <property type="entry name" value="Thioesterase/thiol ester dehydrase-isomerase"/>
    <property type="match status" value="2"/>
</dbReference>
<evidence type="ECO:0000313" key="3">
    <source>
        <dbReference type="Proteomes" id="UP000239874"/>
    </source>
</evidence>
<feature type="domain" description="FAS1-like dehydratase" evidence="1">
    <location>
        <begin position="49"/>
        <end position="166"/>
    </location>
</feature>
<dbReference type="InterPro" id="IPR029069">
    <property type="entry name" value="HotDog_dom_sf"/>
</dbReference>
<evidence type="ECO:0000259" key="1">
    <source>
        <dbReference type="Pfam" id="PF13452"/>
    </source>
</evidence>
<proteinExistence type="predicted"/>
<evidence type="ECO:0000313" key="2">
    <source>
        <dbReference type="EMBL" id="PPJ36587.1"/>
    </source>
</evidence>
<sequence>MTTAEEKQKDAPQVYTFRDEDIQRAHDLVGVYHAVTQREQFTRATPDVMRNFARSYGDDNPLFVDEEYGYNTRWGGQIAPPMINVALTRDLLADPIPKEQRRPSFRGIHVFVSGTTTDWYRPVYDGDTLYSFQGFSDVELKESEFAGRSLIVTRSHVQMNQRAEVVQVQKVITIHTERHESKKRKKYQAIEPATYTPEDIAKIDEIYAAEQRRGANTRYYEDVSVGESLGTMAKGPLTTTDMVVFHSGGYGFAPYTPCTGRLAYQNRQRIAPFYIPNEQGIPDVAQRIHWDSDYARSIGLPAAYDYGMMRDCWLSHYLTDWMGDDAWLVSMSSQMRKFNYQGDTHTITGEVVGKRVDGDRYLVDVEFRGTSQRGEITCPATATIALPSREGGLVTLPTPPKDLEVIAAQMLARHGELRAEARGSNR</sequence>
<protein>
    <submittedName>
        <fullName evidence="2">Acyl dehydratase</fullName>
    </submittedName>
</protein>
<dbReference type="Proteomes" id="UP000239874">
    <property type="component" value="Unassembled WGS sequence"/>
</dbReference>
<organism evidence="2 3">
    <name type="scientific">Nocardia nova</name>
    <dbReference type="NCBI Taxonomy" id="37330"/>
    <lineage>
        <taxon>Bacteria</taxon>
        <taxon>Bacillati</taxon>
        <taxon>Actinomycetota</taxon>
        <taxon>Actinomycetes</taxon>
        <taxon>Mycobacteriales</taxon>
        <taxon>Nocardiaceae</taxon>
        <taxon>Nocardia</taxon>
    </lineage>
</organism>
<gene>
    <name evidence="2" type="ORF">C5E45_19430</name>
</gene>
<name>A0A2S6AMV8_9NOCA</name>
<dbReference type="PANTHER" id="PTHR43664">
    <property type="entry name" value="MONOAMINE OXIDASE-RELATED"/>
    <property type="match status" value="1"/>
</dbReference>
<dbReference type="Gene3D" id="3.10.129.10">
    <property type="entry name" value="Hotdog Thioesterase"/>
    <property type="match status" value="2"/>
</dbReference>
<reference evidence="2 3" key="1">
    <citation type="submission" date="2018-02" db="EMBL/GenBank/DDBJ databases">
        <title>8 Nocardia nova and 1 Nocardia cyriacigeorgica strain used for evolution to TMP-SMX.</title>
        <authorList>
            <person name="Mehta H."/>
            <person name="Weng J."/>
            <person name="Shamoo Y."/>
        </authorList>
    </citation>
    <scope>NUCLEOTIDE SEQUENCE [LARGE SCALE GENOMIC DNA]</scope>
    <source>
        <strain evidence="2 3">MDA3139</strain>
    </source>
</reference>
<dbReference type="AlphaFoldDB" id="A0A2S6AMV8"/>
<dbReference type="EMBL" id="PSZC01000013">
    <property type="protein sequence ID" value="PPJ36587.1"/>
    <property type="molecule type" value="Genomic_DNA"/>
</dbReference>
<accession>A0A2S6AMV8</accession>